<evidence type="ECO:0000256" key="5">
    <source>
        <dbReference type="ARBA" id="ARBA00022989"/>
    </source>
</evidence>
<accession>A0ABP8WZC3</accession>
<sequence>MHVPDGFLDAPTSAATGAFAAVCVGTALVRARKELDDKTAPMAGLVAAFVFAVQMLNFPVGVGTSGHLMGGALAAVLVGPWTAVLCMSVVFLVQCLFFADGGITALGTNITLMGLTTVAVGYLVFKLMQAVLPKRLSLVPLQAGVGAFVSVPVAAFLFVALYAVGGATHLDLDKLATAMVGVHVLIGIGEGVITFLAVSAILAVRPDLVYGARPVLERRELEIRTTASETEAAA</sequence>
<evidence type="ECO:0000256" key="7">
    <source>
        <dbReference type="SAM" id="Phobius"/>
    </source>
</evidence>
<evidence type="ECO:0008006" key="10">
    <source>
        <dbReference type="Google" id="ProtNLM"/>
    </source>
</evidence>
<evidence type="ECO:0000256" key="6">
    <source>
        <dbReference type="ARBA" id="ARBA00023136"/>
    </source>
</evidence>
<name>A0ABP8WZC3_9ACTN</name>
<feature type="transmembrane region" description="Helical" evidence="7">
    <location>
        <begin position="145"/>
        <end position="164"/>
    </location>
</feature>
<keyword evidence="2" id="KW-0813">Transport</keyword>
<feature type="transmembrane region" description="Helical" evidence="7">
    <location>
        <begin position="176"/>
        <end position="204"/>
    </location>
</feature>
<feature type="transmembrane region" description="Helical" evidence="7">
    <location>
        <begin position="106"/>
        <end position="125"/>
    </location>
</feature>
<evidence type="ECO:0000256" key="4">
    <source>
        <dbReference type="ARBA" id="ARBA00022692"/>
    </source>
</evidence>
<evidence type="ECO:0000256" key="2">
    <source>
        <dbReference type="ARBA" id="ARBA00022448"/>
    </source>
</evidence>
<feature type="transmembrane region" description="Helical" evidence="7">
    <location>
        <begin position="72"/>
        <end position="99"/>
    </location>
</feature>
<evidence type="ECO:0000256" key="3">
    <source>
        <dbReference type="ARBA" id="ARBA00022475"/>
    </source>
</evidence>
<dbReference type="PANTHER" id="PTHR34229:SF1">
    <property type="entry name" value="METAL TRANSPORT PROTEIN HI_1621-RELATED"/>
    <property type="match status" value="1"/>
</dbReference>
<comment type="subcellular location">
    <subcellularLocation>
        <location evidence="1">Cell membrane</location>
        <topology evidence="1">Multi-pass membrane protein</topology>
    </subcellularLocation>
</comment>
<gene>
    <name evidence="8" type="ORF">GCM10023349_10410</name>
</gene>
<dbReference type="RefSeq" id="WP_345519945.1">
    <property type="nucleotide sequence ID" value="NZ_BAABKM010000002.1"/>
</dbReference>
<feature type="transmembrane region" description="Helical" evidence="7">
    <location>
        <begin position="12"/>
        <end position="29"/>
    </location>
</feature>
<evidence type="ECO:0000313" key="9">
    <source>
        <dbReference type="Proteomes" id="UP001499974"/>
    </source>
</evidence>
<feature type="transmembrane region" description="Helical" evidence="7">
    <location>
        <begin position="41"/>
        <end position="60"/>
    </location>
</feature>
<keyword evidence="3" id="KW-1003">Cell membrane</keyword>
<reference evidence="9" key="1">
    <citation type="journal article" date="2019" name="Int. J. Syst. Evol. Microbiol.">
        <title>The Global Catalogue of Microorganisms (GCM) 10K type strain sequencing project: providing services to taxonomists for standard genome sequencing and annotation.</title>
        <authorList>
            <consortium name="The Broad Institute Genomics Platform"/>
            <consortium name="The Broad Institute Genome Sequencing Center for Infectious Disease"/>
            <person name="Wu L."/>
            <person name="Ma J."/>
        </authorList>
    </citation>
    <scope>NUCLEOTIDE SEQUENCE [LARGE SCALE GENOMIC DNA]</scope>
    <source>
        <strain evidence="9">JCM 18531</strain>
    </source>
</reference>
<keyword evidence="4 7" id="KW-0812">Transmembrane</keyword>
<dbReference type="Proteomes" id="UP001499974">
    <property type="component" value="Unassembled WGS sequence"/>
</dbReference>
<evidence type="ECO:0000313" key="8">
    <source>
        <dbReference type="EMBL" id="GAA4696746.1"/>
    </source>
</evidence>
<dbReference type="InterPro" id="IPR002751">
    <property type="entry name" value="CbiM/NikMN"/>
</dbReference>
<protein>
    <recommendedName>
        <fullName evidence="10">Cobalamin biosynthesis protein CbiM</fullName>
    </recommendedName>
</protein>
<keyword evidence="5 7" id="KW-1133">Transmembrane helix</keyword>
<keyword evidence="9" id="KW-1185">Reference proteome</keyword>
<dbReference type="EMBL" id="BAABKM010000002">
    <property type="protein sequence ID" value="GAA4696746.1"/>
    <property type="molecule type" value="Genomic_DNA"/>
</dbReference>
<evidence type="ECO:0000256" key="1">
    <source>
        <dbReference type="ARBA" id="ARBA00004651"/>
    </source>
</evidence>
<proteinExistence type="predicted"/>
<dbReference type="PANTHER" id="PTHR34229">
    <property type="entry name" value="METAL TRANSPORT PROTEIN HI_1621-RELATED"/>
    <property type="match status" value="1"/>
</dbReference>
<dbReference type="Gene3D" id="1.10.1760.20">
    <property type="match status" value="1"/>
</dbReference>
<organism evidence="8 9">
    <name type="scientific">Nocardioides conyzicola</name>
    <dbReference type="NCBI Taxonomy" id="1651781"/>
    <lineage>
        <taxon>Bacteria</taxon>
        <taxon>Bacillati</taxon>
        <taxon>Actinomycetota</taxon>
        <taxon>Actinomycetes</taxon>
        <taxon>Propionibacteriales</taxon>
        <taxon>Nocardioidaceae</taxon>
        <taxon>Nocardioides</taxon>
    </lineage>
</organism>
<dbReference type="Pfam" id="PF01891">
    <property type="entry name" value="CbiM"/>
    <property type="match status" value="1"/>
</dbReference>
<keyword evidence="6 7" id="KW-0472">Membrane</keyword>
<comment type="caution">
    <text evidence="8">The sequence shown here is derived from an EMBL/GenBank/DDBJ whole genome shotgun (WGS) entry which is preliminary data.</text>
</comment>